<dbReference type="InterPro" id="IPR023562">
    <property type="entry name" value="ClpP/TepA"/>
</dbReference>
<organism evidence="4">
    <name type="scientific">Siphoviridae sp. ctFy320</name>
    <dbReference type="NCBI Taxonomy" id="2826217"/>
    <lineage>
        <taxon>Viruses</taxon>
        <taxon>Duplodnaviria</taxon>
        <taxon>Heunggongvirae</taxon>
        <taxon>Uroviricota</taxon>
        <taxon>Caudoviricetes</taxon>
    </lineage>
</organism>
<proteinExistence type="inferred from homology"/>
<dbReference type="PRINTS" id="PR00127">
    <property type="entry name" value="CLPPROTEASEP"/>
</dbReference>
<sequence length="231" mass="24944">MKISIRGPIVSSNRHRLYQFYGMEAASPKSVADALAKGNSERAEVEINSGGGEIFAASEIYTALRSYAGGVHIRIVGLAASAASIIAMAGESEMTPTGMMMIHNVQSSADGDYRQMEHTAGVLRDANHAIISAYVAKTGRPEAEIAAMMDAETWITAERAVELGLVDRVMQPDTGQKPLAADFYSGMLSEDALRRAENFLKGQAAEPDFFMPERAQAEAKLKFLKLKGELK</sequence>
<dbReference type="GO" id="GO:0004176">
    <property type="term" value="F:ATP-dependent peptidase activity"/>
    <property type="evidence" value="ECO:0007669"/>
    <property type="project" value="InterPro"/>
</dbReference>
<keyword evidence="3" id="KW-0378">Hydrolase</keyword>
<dbReference type="CDD" id="cd07016">
    <property type="entry name" value="S14_ClpP_1"/>
    <property type="match status" value="1"/>
</dbReference>
<evidence type="ECO:0000256" key="2">
    <source>
        <dbReference type="ARBA" id="ARBA00022490"/>
    </source>
</evidence>
<dbReference type="InterPro" id="IPR029045">
    <property type="entry name" value="ClpP/crotonase-like_dom_sf"/>
</dbReference>
<dbReference type="GO" id="GO:0009368">
    <property type="term" value="C:endopeptidase Clp complex"/>
    <property type="evidence" value="ECO:0007669"/>
    <property type="project" value="TreeGrafter"/>
</dbReference>
<dbReference type="PANTHER" id="PTHR10381">
    <property type="entry name" value="ATP-DEPENDENT CLP PROTEASE PROTEOLYTIC SUBUNIT"/>
    <property type="match status" value="1"/>
</dbReference>
<name>A0A8S5LWN4_9CAUD</name>
<keyword evidence="2" id="KW-0963">Cytoplasm</keyword>
<evidence type="ECO:0000313" key="4">
    <source>
        <dbReference type="EMBL" id="DAD74271.1"/>
    </source>
</evidence>
<dbReference type="InterPro" id="IPR001907">
    <property type="entry name" value="ClpP"/>
</dbReference>
<keyword evidence="4" id="KW-0645">Protease</keyword>
<dbReference type="GO" id="GO:0004252">
    <property type="term" value="F:serine-type endopeptidase activity"/>
    <property type="evidence" value="ECO:0007669"/>
    <property type="project" value="InterPro"/>
</dbReference>
<evidence type="ECO:0000256" key="3">
    <source>
        <dbReference type="ARBA" id="ARBA00022801"/>
    </source>
</evidence>
<comment type="similarity">
    <text evidence="1">Belongs to the peptidase S14 family.</text>
</comment>
<reference evidence="4" key="1">
    <citation type="journal article" date="2021" name="Proc. Natl. Acad. Sci. U.S.A.">
        <title>A Catalog of Tens of Thousands of Viruses from Human Metagenomes Reveals Hidden Associations with Chronic Diseases.</title>
        <authorList>
            <person name="Tisza M.J."/>
            <person name="Buck C.B."/>
        </authorList>
    </citation>
    <scope>NUCLEOTIDE SEQUENCE</scope>
    <source>
        <strain evidence="4">CtFy320</strain>
    </source>
</reference>
<dbReference type="GO" id="GO:0006515">
    <property type="term" value="P:protein quality control for misfolded or incompletely synthesized proteins"/>
    <property type="evidence" value="ECO:0007669"/>
    <property type="project" value="TreeGrafter"/>
</dbReference>
<dbReference type="GO" id="GO:0051117">
    <property type="term" value="F:ATPase binding"/>
    <property type="evidence" value="ECO:0007669"/>
    <property type="project" value="TreeGrafter"/>
</dbReference>
<dbReference type="Pfam" id="PF00574">
    <property type="entry name" value="CLP_protease"/>
    <property type="match status" value="1"/>
</dbReference>
<accession>A0A8S5LWN4</accession>
<dbReference type="EMBL" id="BK014757">
    <property type="protein sequence ID" value="DAD74271.1"/>
    <property type="molecule type" value="Genomic_DNA"/>
</dbReference>
<dbReference type="SUPFAM" id="SSF52096">
    <property type="entry name" value="ClpP/crotonase"/>
    <property type="match status" value="1"/>
</dbReference>
<protein>
    <submittedName>
        <fullName evidence="4">ATP dependent Clp protease</fullName>
    </submittedName>
</protein>
<evidence type="ECO:0000256" key="1">
    <source>
        <dbReference type="ARBA" id="ARBA00007039"/>
    </source>
</evidence>
<dbReference type="Gene3D" id="3.90.226.10">
    <property type="entry name" value="2-enoyl-CoA Hydratase, Chain A, domain 1"/>
    <property type="match status" value="1"/>
</dbReference>
<dbReference type="PANTHER" id="PTHR10381:SF70">
    <property type="entry name" value="ATP-DEPENDENT CLP PROTEASE PROTEOLYTIC SUBUNIT"/>
    <property type="match status" value="1"/>
</dbReference>
<dbReference type="NCBIfam" id="NF045542">
    <property type="entry name" value="Clp_rel_HeadMat"/>
    <property type="match status" value="1"/>
</dbReference>